<feature type="signal peptide" evidence="9">
    <location>
        <begin position="1"/>
        <end position="18"/>
    </location>
</feature>
<protein>
    <recommendedName>
        <fullName evidence="8">Photosystem I reaction center subunit XI</fullName>
    </recommendedName>
    <alternativeName>
        <fullName evidence="8">PSI subunit V</fullName>
    </alternativeName>
    <alternativeName>
        <fullName evidence="8">PSI-L</fullName>
    </alternativeName>
</protein>
<accession>A0A2U9NSU2</accession>
<gene>
    <name evidence="8 11" type="primary">psaL</name>
</gene>
<dbReference type="Pfam" id="PF02605">
    <property type="entry name" value="PsaL"/>
    <property type="match status" value="1"/>
</dbReference>
<evidence type="ECO:0000256" key="5">
    <source>
        <dbReference type="ARBA" id="ARBA00022836"/>
    </source>
</evidence>
<keyword evidence="8" id="KW-0793">Thylakoid</keyword>
<keyword evidence="4 8" id="KW-0812">Transmembrane</keyword>
<evidence type="ECO:0000313" key="11">
    <source>
        <dbReference type="EMBL" id="AWT40149.1"/>
    </source>
</evidence>
<keyword evidence="11" id="KW-0934">Plastid</keyword>
<evidence type="ECO:0000259" key="10">
    <source>
        <dbReference type="Pfam" id="PF02605"/>
    </source>
</evidence>
<keyword evidence="6 8" id="KW-1133">Transmembrane helix</keyword>
<comment type="subcellular location">
    <subcellularLocation>
        <location evidence="1">Membrane</location>
        <topology evidence="1">Multi-pass membrane protein</topology>
    </subcellularLocation>
    <subcellularLocation>
        <location evidence="8">Plastid</location>
        <location evidence="8">Chloroplast thylakoid membrane</location>
        <topology evidence="8">Multi-pass membrane protein</topology>
    </subcellularLocation>
</comment>
<feature type="transmembrane region" description="Helical" evidence="8">
    <location>
        <begin position="139"/>
        <end position="159"/>
    </location>
</feature>
<evidence type="ECO:0000256" key="1">
    <source>
        <dbReference type="ARBA" id="ARBA00004141"/>
    </source>
</evidence>
<evidence type="ECO:0000256" key="6">
    <source>
        <dbReference type="ARBA" id="ARBA00022989"/>
    </source>
</evidence>
<evidence type="ECO:0000256" key="7">
    <source>
        <dbReference type="ARBA" id="ARBA00023136"/>
    </source>
</evidence>
<dbReference type="HAMAP" id="MF_00447">
    <property type="entry name" value="PSI_PsaL"/>
    <property type="match status" value="1"/>
</dbReference>
<comment type="similarity">
    <text evidence="2 8">Belongs to the PsaL family.</text>
</comment>
<dbReference type="GO" id="GO:0009538">
    <property type="term" value="C:photosystem I reaction center"/>
    <property type="evidence" value="ECO:0007669"/>
    <property type="project" value="InterPro"/>
</dbReference>
<name>A0A2U9NSU2_9STRA</name>
<dbReference type="RefSeq" id="YP_009497436.1">
    <property type="nucleotide sequence ID" value="NC_038007.1"/>
</dbReference>
<organism evidence="11">
    <name type="scientific">Biddulphiella tridens</name>
    <dbReference type="NCBI Taxonomy" id="1003022"/>
    <lineage>
        <taxon>Eukaryota</taxon>
        <taxon>Sar</taxon>
        <taxon>Stramenopiles</taxon>
        <taxon>Ochrophyta</taxon>
        <taxon>Bacillariophyta</taxon>
        <taxon>Mediophyceae</taxon>
        <taxon>Biddulphiophycidae</taxon>
        <taxon>Biddulphiales</taxon>
        <taxon>Biddulphiaceae</taxon>
        <taxon>Biddulphiella</taxon>
    </lineage>
</organism>
<keyword evidence="5 8" id="KW-0603">Photosystem I</keyword>
<dbReference type="PANTHER" id="PTHR34803:SF2">
    <property type="entry name" value="PHOTOSYSTEM I REACTION CENTER SUBUNIT XI, CHLOROPLASTIC"/>
    <property type="match status" value="1"/>
</dbReference>
<evidence type="ECO:0000256" key="9">
    <source>
        <dbReference type="SAM" id="SignalP"/>
    </source>
</evidence>
<geneLocation type="chloroplast" evidence="11"/>
<dbReference type="GO" id="GO:0015979">
    <property type="term" value="P:photosynthesis"/>
    <property type="evidence" value="ECO:0007669"/>
    <property type="project" value="UniProtKB-UniRule"/>
</dbReference>
<dbReference type="InterPro" id="IPR036592">
    <property type="entry name" value="PSI_PsaL_sf"/>
</dbReference>
<dbReference type="SUPFAM" id="SSF81568">
    <property type="entry name" value="Photosystem I reaction center subunit XI, PsaL"/>
    <property type="match status" value="1"/>
</dbReference>
<feature type="domain" description="Photosystem I PsaL reaction centre subunit XI" evidence="10">
    <location>
        <begin position="19"/>
        <end position="159"/>
    </location>
</feature>
<dbReference type="EMBL" id="MG755806">
    <property type="protein sequence ID" value="AWT40149.1"/>
    <property type="molecule type" value="Genomic_DNA"/>
</dbReference>
<evidence type="ECO:0000256" key="8">
    <source>
        <dbReference type="HAMAP-Rule" id="MF_00447"/>
    </source>
</evidence>
<evidence type="ECO:0000256" key="2">
    <source>
        <dbReference type="ARBA" id="ARBA00008820"/>
    </source>
</evidence>
<keyword evidence="7 8" id="KW-0472">Membrane</keyword>
<dbReference type="GeneID" id="36960027"/>
<evidence type="ECO:0000256" key="4">
    <source>
        <dbReference type="ARBA" id="ARBA00022692"/>
    </source>
</evidence>
<keyword evidence="3 8" id="KW-0602">Photosynthesis</keyword>
<keyword evidence="11" id="KW-0150">Chloroplast</keyword>
<dbReference type="PANTHER" id="PTHR34803">
    <property type="entry name" value="PHOTOSYSTEM I REACTION CENTER SUBUNIT XI, CHLOROPLASTIC"/>
    <property type="match status" value="1"/>
</dbReference>
<dbReference type="InterPro" id="IPR003757">
    <property type="entry name" value="PSI_PsaL"/>
</dbReference>
<evidence type="ECO:0000256" key="3">
    <source>
        <dbReference type="ARBA" id="ARBA00022531"/>
    </source>
</evidence>
<proteinExistence type="inferred from homology"/>
<dbReference type="InterPro" id="IPR022980">
    <property type="entry name" value="PSI_suXI"/>
</dbReference>
<sequence length="165" mass="17988">MLLLITLNFKLNLWLILFKPYNDDPFVGHLATPITSSAVTRAILKNLPAYRFGLTPLLRGLEIGLAHGYFLIGPFFKLGPLRNSDIALFAGFLSTIGLILILTLGLTIYGAAVFGQEKNQSVENLNNLQTKKAWDQFKGGFFVGACGSAGFAFICLSSIPSFTLN</sequence>
<dbReference type="AlphaFoldDB" id="A0A2U9NSU2"/>
<reference evidence="11" key="1">
    <citation type="journal article" date="2018" name="Adv. Bot. Res.">
        <title>Evolution of the Plastid Genomes in Diatoms.</title>
        <authorList>
            <person name="Yu M."/>
            <person name="Ashworth M.P."/>
            <person name="Hajrah N.H."/>
            <person name="Khiyami M.A."/>
            <person name="Sabir M.J."/>
            <person name="Alhebshi A.M."/>
            <person name="Al-Malki A.L."/>
            <person name="Sabir J.S.M."/>
            <person name="Theriot E.C."/>
            <person name="Jansen R.K."/>
        </authorList>
    </citation>
    <scope>NUCLEOTIDE SEQUENCE</scope>
</reference>
<feature type="chain" id="PRO_5016005377" description="Photosystem I reaction center subunit XI" evidence="9">
    <location>
        <begin position="19"/>
        <end position="165"/>
    </location>
</feature>
<dbReference type="Gene3D" id="1.20.1240.10">
    <property type="entry name" value="Photosystem I PsaL, reaction centre subunit XI"/>
    <property type="match status" value="1"/>
</dbReference>
<keyword evidence="9" id="KW-0732">Signal</keyword>
<feature type="transmembrane region" description="Helical" evidence="8">
    <location>
        <begin position="88"/>
        <end position="114"/>
    </location>
</feature>
<dbReference type="GO" id="GO:0009535">
    <property type="term" value="C:chloroplast thylakoid membrane"/>
    <property type="evidence" value="ECO:0007669"/>
    <property type="project" value="UniProtKB-SubCell"/>
</dbReference>